<dbReference type="AlphaFoldDB" id="A0A4U9D2B4"/>
<gene>
    <name evidence="2" type="ORF">NCTC9185_02166</name>
</gene>
<feature type="transmembrane region" description="Helical" evidence="1">
    <location>
        <begin position="107"/>
        <end position="131"/>
    </location>
</feature>
<sequence>MSKDRSVGIVADWLVTYAGAERVIKEFVDLYPKAELYSVVDFLSDESRQHFHNKKATTTFIQNYLVQIKSIKNIYPSCHWLLNNWMFLLMTLFFPVAMLLLKELLLGLTNCILAMSIRLFVMHGIFNINILENLAWTRE</sequence>
<keyword evidence="1" id="KW-0812">Transmembrane</keyword>
<dbReference type="EMBL" id="CABDVU010000001">
    <property type="protein sequence ID" value="VTN10248.1"/>
    <property type="molecule type" value="Genomic_DNA"/>
</dbReference>
<evidence type="ECO:0000313" key="2">
    <source>
        <dbReference type="EMBL" id="VTN10248.1"/>
    </source>
</evidence>
<protein>
    <recommendedName>
        <fullName evidence="4">Glycosyl transferase</fullName>
    </recommendedName>
</protein>
<name>A0A4U9D2B4_RAOTE</name>
<evidence type="ECO:0000256" key="1">
    <source>
        <dbReference type="SAM" id="Phobius"/>
    </source>
</evidence>
<reference evidence="2 3" key="1">
    <citation type="submission" date="2019-04" db="EMBL/GenBank/DDBJ databases">
        <authorList>
            <consortium name="Pathogen Informatics"/>
        </authorList>
    </citation>
    <scope>NUCLEOTIDE SEQUENCE [LARGE SCALE GENOMIC DNA]</scope>
    <source>
        <strain evidence="2 3">NCTC9185</strain>
    </source>
</reference>
<proteinExistence type="predicted"/>
<dbReference type="Proteomes" id="UP000339249">
    <property type="component" value="Unassembled WGS sequence"/>
</dbReference>
<keyword evidence="1" id="KW-0472">Membrane</keyword>
<evidence type="ECO:0008006" key="4">
    <source>
        <dbReference type="Google" id="ProtNLM"/>
    </source>
</evidence>
<evidence type="ECO:0000313" key="3">
    <source>
        <dbReference type="Proteomes" id="UP000339249"/>
    </source>
</evidence>
<feature type="transmembrane region" description="Helical" evidence="1">
    <location>
        <begin position="80"/>
        <end position="101"/>
    </location>
</feature>
<organism evidence="2 3">
    <name type="scientific">Raoultella terrigena</name>
    <name type="common">Klebsiella terrigena</name>
    <dbReference type="NCBI Taxonomy" id="577"/>
    <lineage>
        <taxon>Bacteria</taxon>
        <taxon>Pseudomonadati</taxon>
        <taxon>Pseudomonadota</taxon>
        <taxon>Gammaproteobacteria</taxon>
        <taxon>Enterobacterales</taxon>
        <taxon>Enterobacteriaceae</taxon>
        <taxon>Klebsiella/Raoultella group</taxon>
        <taxon>Raoultella</taxon>
    </lineage>
</organism>
<keyword evidence="1" id="KW-1133">Transmembrane helix</keyword>
<accession>A0A4U9D2B4</accession>